<dbReference type="InterPro" id="IPR027417">
    <property type="entry name" value="P-loop_NTPase"/>
</dbReference>
<dbReference type="PANTHER" id="PTHR23077">
    <property type="entry name" value="AAA-FAMILY ATPASE"/>
    <property type="match status" value="1"/>
</dbReference>
<dbReference type="EMBL" id="ML211804">
    <property type="protein sequence ID" value="TFK80305.1"/>
    <property type="molecule type" value="Genomic_DNA"/>
</dbReference>
<dbReference type="STRING" id="1314778.A0A5C3NSK0"/>
<keyword evidence="2" id="KW-0547">Nucleotide-binding</keyword>
<dbReference type="GO" id="GO:0016887">
    <property type="term" value="F:ATP hydrolysis activity"/>
    <property type="evidence" value="ECO:0007669"/>
    <property type="project" value="InterPro"/>
</dbReference>
<dbReference type="SUPFAM" id="SSF52540">
    <property type="entry name" value="P-loop containing nucleoside triphosphate hydrolases"/>
    <property type="match status" value="1"/>
</dbReference>
<dbReference type="Proteomes" id="UP000308197">
    <property type="component" value="Unassembled WGS sequence"/>
</dbReference>
<evidence type="ECO:0000256" key="1">
    <source>
        <dbReference type="ARBA" id="ARBA00006914"/>
    </source>
</evidence>
<dbReference type="PANTHER" id="PTHR23077:SF171">
    <property type="entry name" value="NUCLEAR VALOSIN-CONTAINING PROTEIN-LIKE"/>
    <property type="match status" value="1"/>
</dbReference>
<dbReference type="AlphaFoldDB" id="A0A5C3NSK0"/>
<dbReference type="Pfam" id="PF00004">
    <property type="entry name" value="AAA"/>
    <property type="match status" value="1"/>
</dbReference>
<dbReference type="Gene3D" id="3.40.50.300">
    <property type="entry name" value="P-loop containing nucleotide triphosphate hydrolases"/>
    <property type="match status" value="1"/>
</dbReference>
<name>A0A5C3NSK0_9APHY</name>
<dbReference type="GO" id="GO:0042254">
    <property type="term" value="P:ribosome biogenesis"/>
    <property type="evidence" value="ECO:0007669"/>
    <property type="project" value="TreeGrafter"/>
</dbReference>
<gene>
    <name evidence="5" type="ORF">K466DRAFT_637864</name>
</gene>
<dbReference type="GO" id="GO:0005634">
    <property type="term" value="C:nucleus"/>
    <property type="evidence" value="ECO:0007669"/>
    <property type="project" value="TreeGrafter"/>
</dbReference>
<proteinExistence type="inferred from homology"/>
<evidence type="ECO:0000313" key="5">
    <source>
        <dbReference type="EMBL" id="TFK80305.1"/>
    </source>
</evidence>
<reference evidence="5 6" key="1">
    <citation type="journal article" date="2019" name="Nat. Ecol. Evol.">
        <title>Megaphylogeny resolves global patterns of mushroom evolution.</title>
        <authorList>
            <person name="Varga T."/>
            <person name="Krizsan K."/>
            <person name="Foldi C."/>
            <person name="Dima B."/>
            <person name="Sanchez-Garcia M."/>
            <person name="Sanchez-Ramirez S."/>
            <person name="Szollosi G.J."/>
            <person name="Szarkandi J.G."/>
            <person name="Papp V."/>
            <person name="Albert L."/>
            <person name="Andreopoulos W."/>
            <person name="Angelini C."/>
            <person name="Antonin V."/>
            <person name="Barry K.W."/>
            <person name="Bougher N.L."/>
            <person name="Buchanan P."/>
            <person name="Buyck B."/>
            <person name="Bense V."/>
            <person name="Catcheside P."/>
            <person name="Chovatia M."/>
            <person name="Cooper J."/>
            <person name="Damon W."/>
            <person name="Desjardin D."/>
            <person name="Finy P."/>
            <person name="Geml J."/>
            <person name="Haridas S."/>
            <person name="Hughes K."/>
            <person name="Justo A."/>
            <person name="Karasinski D."/>
            <person name="Kautmanova I."/>
            <person name="Kiss B."/>
            <person name="Kocsube S."/>
            <person name="Kotiranta H."/>
            <person name="LaButti K.M."/>
            <person name="Lechner B.E."/>
            <person name="Liimatainen K."/>
            <person name="Lipzen A."/>
            <person name="Lukacs Z."/>
            <person name="Mihaltcheva S."/>
            <person name="Morgado L.N."/>
            <person name="Niskanen T."/>
            <person name="Noordeloos M.E."/>
            <person name="Ohm R.A."/>
            <person name="Ortiz-Santana B."/>
            <person name="Ovrebo C."/>
            <person name="Racz N."/>
            <person name="Riley R."/>
            <person name="Savchenko A."/>
            <person name="Shiryaev A."/>
            <person name="Soop K."/>
            <person name="Spirin V."/>
            <person name="Szebenyi C."/>
            <person name="Tomsovsky M."/>
            <person name="Tulloss R.E."/>
            <person name="Uehling J."/>
            <person name="Grigoriev I.V."/>
            <person name="Vagvolgyi C."/>
            <person name="Papp T."/>
            <person name="Martin F.M."/>
            <person name="Miettinen O."/>
            <person name="Hibbett D.S."/>
            <person name="Nagy L.G."/>
        </authorList>
    </citation>
    <scope>NUCLEOTIDE SEQUENCE [LARGE SCALE GENOMIC DNA]</scope>
    <source>
        <strain evidence="5 6">HHB13444</strain>
    </source>
</reference>
<dbReference type="InParanoid" id="A0A5C3NSK0"/>
<keyword evidence="3" id="KW-0067">ATP-binding</keyword>
<comment type="similarity">
    <text evidence="1">Belongs to the AAA ATPase family.</text>
</comment>
<feature type="non-terminal residue" evidence="5">
    <location>
        <position position="111"/>
    </location>
</feature>
<protein>
    <submittedName>
        <fullName evidence="5">AAA ATPase</fullName>
    </submittedName>
</protein>
<dbReference type="Gene3D" id="1.10.8.60">
    <property type="match status" value="1"/>
</dbReference>
<feature type="non-terminal residue" evidence="5">
    <location>
        <position position="1"/>
    </location>
</feature>
<keyword evidence="6" id="KW-1185">Reference proteome</keyword>
<dbReference type="GO" id="GO:0005524">
    <property type="term" value="F:ATP binding"/>
    <property type="evidence" value="ECO:0007669"/>
    <property type="project" value="UniProtKB-KW"/>
</dbReference>
<sequence length="111" mass="12425">QYVGKSERTVRQVFSRARASSPCVIFDELDALVPRPDDSMSESSARVVNTLLTELNGLDARISVYVIAGTNRPDMIDPAMCRPGRLDKLLYVDLPTADERAEIVRKMTRKV</sequence>
<evidence type="ECO:0000256" key="2">
    <source>
        <dbReference type="ARBA" id="ARBA00022741"/>
    </source>
</evidence>
<evidence type="ECO:0000256" key="3">
    <source>
        <dbReference type="ARBA" id="ARBA00022840"/>
    </source>
</evidence>
<feature type="domain" description="ATPase AAA-type core" evidence="4">
    <location>
        <begin position="2"/>
        <end position="93"/>
    </location>
</feature>
<organism evidence="5 6">
    <name type="scientific">Polyporus arcularius HHB13444</name>
    <dbReference type="NCBI Taxonomy" id="1314778"/>
    <lineage>
        <taxon>Eukaryota</taxon>
        <taxon>Fungi</taxon>
        <taxon>Dikarya</taxon>
        <taxon>Basidiomycota</taxon>
        <taxon>Agaricomycotina</taxon>
        <taxon>Agaricomycetes</taxon>
        <taxon>Polyporales</taxon>
        <taxon>Polyporaceae</taxon>
        <taxon>Polyporus</taxon>
    </lineage>
</organism>
<dbReference type="InterPro" id="IPR050168">
    <property type="entry name" value="AAA_ATPase_domain"/>
</dbReference>
<dbReference type="InterPro" id="IPR003959">
    <property type="entry name" value="ATPase_AAA_core"/>
</dbReference>
<evidence type="ECO:0000259" key="4">
    <source>
        <dbReference type="Pfam" id="PF00004"/>
    </source>
</evidence>
<dbReference type="GO" id="GO:0003723">
    <property type="term" value="F:RNA binding"/>
    <property type="evidence" value="ECO:0007669"/>
    <property type="project" value="TreeGrafter"/>
</dbReference>
<evidence type="ECO:0000313" key="6">
    <source>
        <dbReference type="Proteomes" id="UP000308197"/>
    </source>
</evidence>
<dbReference type="GO" id="GO:1990275">
    <property type="term" value="F:preribosome binding"/>
    <property type="evidence" value="ECO:0007669"/>
    <property type="project" value="TreeGrafter"/>
</dbReference>
<accession>A0A5C3NSK0</accession>